<dbReference type="PANTHER" id="PTHR21738:SF0">
    <property type="entry name" value="RIBOSOMAL RNA PROCESSING PROTEIN 36 HOMOLOG"/>
    <property type="match status" value="1"/>
</dbReference>
<comment type="function">
    <text evidence="8 9">Component of the 90S pre-ribosome involved in the maturation of rRNAs. Required for early cleavages of the pre-RNAs in the 40S ribosomal subunit maturation pathway.</text>
</comment>
<feature type="region of interest" description="Disordered" evidence="10">
    <location>
        <begin position="280"/>
        <end position="310"/>
    </location>
</feature>
<dbReference type="Pfam" id="PF06102">
    <property type="entry name" value="RRP36"/>
    <property type="match status" value="1"/>
</dbReference>
<evidence type="ECO:0000256" key="2">
    <source>
        <dbReference type="ARBA" id="ARBA00009418"/>
    </source>
</evidence>
<evidence type="ECO:0000256" key="9">
    <source>
        <dbReference type="RuleBase" id="RU368027"/>
    </source>
</evidence>
<evidence type="ECO:0000256" key="10">
    <source>
        <dbReference type="SAM" id="MobiDB-lite"/>
    </source>
</evidence>
<feature type="compositionally biased region" description="Basic and acidic residues" evidence="10">
    <location>
        <begin position="224"/>
        <end position="252"/>
    </location>
</feature>
<accession>A0ABP9Y6E7</accession>
<reference evidence="11 12" key="1">
    <citation type="submission" date="2024-04" db="EMBL/GenBank/DDBJ databases">
        <title>genome sequences of Mucor flavus KT1a and Helicostylum pulchrum KT1b strains isolation_sourced from the surface of a dry-aged beef.</title>
        <authorList>
            <person name="Toyotome T."/>
            <person name="Hosono M."/>
            <person name="Torimaru M."/>
            <person name="Fukuda K."/>
            <person name="Mikami N."/>
        </authorList>
    </citation>
    <scope>NUCLEOTIDE SEQUENCE [LARGE SCALE GENOMIC DNA]</scope>
    <source>
        <strain evidence="11 12">KT1b</strain>
    </source>
</reference>
<keyword evidence="7 9" id="KW-0687">Ribonucleoprotein</keyword>
<feature type="region of interest" description="Disordered" evidence="10">
    <location>
        <begin position="120"/>
        <end position="149"/>
    </location>
</feature>
<feature type="region of interest" description="Disordered" evidence="10">
    <location>
        <begin position="1"/>
        <end position="63"/>
    </location>
</feature>
<keyword evidence="4 9" id="KW-0698">rRNA processing</keyword>
<gene>
    <name evidence="11" type="ORF">HPULCUR_008017</name>
</gene>
<dbReference type="Proteomes" id="UP001476247">
    <property type="component" value="Unassembled WGS sequence"/>
</dbReference>
<name>A0ABP9Y6E7_9FUNG</name>
<keyword evidence="12" id="KW-1185">Reference proteome</keyword>
<keyword evidence="6 9" id="KW-0539">Nucleus</keyword>
<feature type="compositionally biased region" description="Basic residues" evidence="10">
    <location>
        <begin position="286"/>
        <end position="302"/>
    </location>
</feature>
<evidence type="ECO:0000256" key="6">
    <source>
        <dbReference type="ARBA" id="ARBA00023242"/>
    </source>
</evidence>
<evidence type="ECO:0000256" key="1">
    <source>
        <dbReference type="ARBA" id="ARBA00004604"/>
    </source>
</evidence>
<comment type="caution">
    <text evidence="11">The sequence shown here is derived from an EMBL/GenBank/DDBJ whole genome shotgun (WGS) entry which is preliminary data.</text>
</comment>
<evidence type="ECO:0000313" key="12">
    <source>
        <dbReference type="Proteomes" id="UP001476247"/>
    </source>
</evidence>
<organism evidence="11 12">
    <name type="scientific">Helicostylum pulchrum</name>
    <dbReference type="NCBI Taxonomy" id="562976"/>
    <lineage>
        <taxon>Eukaryota</taxon>
        <taxon>Fungi</taxon>
        <taxon>Fungi incertae sedis</taxon>
        <taxon>Mucoromycota</taxon>
        <taxon>Mucoromycotina</taxon>
        <taxon>Mucoromycetes</taxon>
        <taxon>Mucorales</taxon>
        <taxon>Mucorineae</taxon>
        <taxon>Mucoraceae</taxon>
        <taxon>Helicostylum</taxon>
    </lineage>
</organism>
<evidence type="ECO:0000256" key="5">
    <source>
        <dbReference type="ARBA" id="ARBA00023054"/>
    </source>
</evidence>
<dbReference type="InterPro" id="IPR009292">
    <property type="entry name" value="RRP36"/>
</dbReference>
<keyword evidence="3 9" id="KW-0690">Ribosome biogenesis</keyword>
<feature type="compositionally biased region" description="Acidic residues" evidence="10">
    <location>
        <begin position="23"/>
        <end position="56"/>
    </location>
</feature>
<comment type="subunit">
    <text evidence="9">Associates with 90S and pre-40S pre-ribosomal particles.</text>
</comment>
<sequence length="310" mass="36621">MAFKKREQIVQSDSDEDVNRYDSEEEEQSDNELGSEEGSEEEEEDEEEEEEEEEEDKEAKATQLAKLKRDLAHVSFEQLAEIKGKMGMTEFSNDKVSKKKTTSVSKDQILKDLKGASVKLKKANKVKRTKEDMKRENKHKPMEISSKRAVGRYRDVVPLPAEKRRDPRFDKLSGQLNQDLFEKSYSFLNDYKKSEIEMLKDSVKKERDPEEQERMKGLLLKMVSADKMEQEKKRKQKLLSERKKQEAELVKEGKTPYFLKRSEKRKLDLMDRYQKMGTKTVDRILEKRRKRNTTKDRKHLPFNRRSAATD</sequence>
<feature type="compositionally biased region" description="Basic and acidic residues" evidence="10">
    <location>
        <begin position="129"/>
        <end position="146"/>
    </location>
</feature>
<evidence type="ECO:0000313" key="11">
    <source>
        <dbReference type="EMBL" id="GAA5802547.1"/>
    </source>
</evidence>
<evidence type="ECO:0000256" key="7">
    <source>
        <dbReference type="ARBA" id="ARBA00023274"/>
    </source>
</evidence>
<dbReference type="PANTHER" id="PTHR21738">
    <property type="entry name" value="RIBOSOMAL RNA PROCESSING PROTEIN 36 HOMOLOG"/>
    <property type="match status" value="1"/>
</dbReference>
<protein>
    <recommendedName>
        <fullName evidence="9">rRNA biogenesis protein RRP36</fullName>
    </recommendedName>
</protein>
<proteinExistence type="inferred from homology"/>
<comment type="subcellular location">
    <subcellularLocation>
        <location evidence="1 9">Nucleus</location>
        <location evidence="1 9">Nucleolus</location>
    </subcellularLocation>
</comment>
<dbReference type="EMBL" id="BAABUJ010000023">
    <property type="protein sequence ID" value="GAA5802547.1"/>
    <property type="molecule type" value="Genomic_DNA"/>
</dbReference>
<evidence type="ECO:0000256" key="3">
    <source>
        <dbReference type="ARBA" id="ARBA00022517"/>
    </source>
</evidence>
<keyword evidence="5" id="KW-0175">Coiled coil</keyword>
<evidence type="ECO:0000256" key="8">
    <source>
        <dbReference type="ARBA" id="ARBA00025053"/>
    </source>
</evidence>
<comment type="similarity">
    <text evidence="2 9">Belongs to the RRP36 family.</text>
</comment>
<evidence type="ECO:0000256" key="4">
    <source>
        <dbReference type="ARBA" id="ARBA00022552"/>
    </source>
</evidence>
<feature type="region of interest" description="Disordered" evidence="10">
    <location>
        <begin position="218"/>
        <end position="252"/>
    </location>
</feature>